<reference evidence="2 3" key="1">
    <citation type="submission" date="2020-07" db="EMBL/GenBank/DDBJ databases">
        <title>Genomic Encyclopedia of Type Strains, Phase IV (KMG-V): Genome sequencing to study the core and pangenomes of soil and plant-associated prokaryotes.</title>
        <authorList>
            <person name="Whitman W."/>
        </authorList>
    </citation>
    <scope>NUCLEOTIDE SEQUENCE [LARGE SCALE GENOMIC DNA]</scope>
    <source>
        <strain evidence="2 3">RH2WT43</strain>
    </source>
</reference>
<dbReference type="RefSeq" id="WP_259393178.1">
    <property type="nucleotide sequence ID" value="NZ_JACGXL010000008.1"/>
</dbReference>
<dbReference type="Gene3D" id="3.30.870.10">
    <property type="entry name" value="Endonuclease Chain A"/>
    <property type="match status" value="2"/>
</dbReference>
<dbReference type="Proteomes" id="UP000550401">
    <property type="component" value="Unassembled WGS sequence"/>
</dbReference>
<dbReference type="AlphaFoldDB" id="A0A839F8K2"/>
<dbReference type="PANTHER" id="PTHR21248">
    <property type="entry name" value="CARDIOLIPIN SYNTHASE"/>
    <property type="match status" value="1"/>
</dbReference>
<dbReference type="SUPFAM" id="SSF56024">
    <property type="entry name" value="Phospholipase D/nuclease"/>
    <property type="match status" value="2"/>
</dbReference>
<dbReference type="PANTHER" id="PTHR21248:SF12">
    <property type="entry name" value="CARDIOLIPIN SYNTHASE C"/>
    <property type="match status" value="1"/>
</dbReference>
<sequence length="531" mass="57955">MRAHAIMRAMETPAGCLRGIGIALFAAMLGACATLRTDVQKPSSTALPAVADTASTRYIAGEVAAHPGQSGFRPLLGNANALMSRVVLADAARHSIDLQYYIFKNDLTGRLLAQRLLAAADRGVRVRILLDDLDISKEDRMLDALDAHPNVEVRLFNPFRFRQRSIVSKAGQFLLEGPRLNRRMHNKAFIVDGMQAIVGGRNIGDAYFDAGDDVHFRDLDVLAIGPVVPQVAAMFDRYWNSDAAFPVTAYSDNEVSDANLATLRDRLLRDARAFKQSDYADVVAEDLPNGPSAERKGAWFWGEAHLAADDPDKVDPAPGVDERRLRHIAPALRRVLDATRSQALLVSPYFIPGDEGVALLTGLVARGASVKVLTNALAATDEPEVHAGYAKYREALLKGGVQLYELKGLRGVTDQRAYGTSSGVSLHAKTMVIDHRRVFVGSMNFDPRSVALNTEMGVIVDSPGLADAIEQFFAHATAPDNAYRVELDHGHLRWTGQDDGKAVEFDHDPGASRLQRAKLRMLRLLPIEGLL</sequence>
<dbReference type="EC" id="2.7.8.-" evidence="2"/>
<keyword evidence="3" id="KW-1185">Reference proteome</keyword>
<gene>
    <name evidence="2" type="ORF">FHW12_004125</name>
</gene>
<proteinExistence type="predicted"/>
<dbReference type="Pfam" id="PF13091">
    <property type="entry name" value="PLDc_2"/>
    <property type="match status" value="2"/>
</dbReference>
<accession>A0A839F8K2</accession>
<organism evidence="2 3">
    <name type="scientific">Dokdonella fugitiva</name>
    <dbReference type="NCBI Taxonomy" id="328517"/>
    <lineage>
        <taxon>Bacteria</taxon>
        <taxon>Pseudomonadati</taxon>
        <taxon>Pseudomonadota</taxon>
        <taxon>Gammaproteobacteria</taxon>
        <taxon>Lysobacterales</taxon>
        <taxon>Rhodanobacteraceae</taxon>
        <taxon>Dokdonella</taxon>
    </lineage>
</organism>
<dbReference type="InterPro" id="IPR025202">
    <property type="entry name" value="PLD-like_dom"/>
</dbReference>
<dbReference type="SMART" id="SM00155">
    <property type="entry name" value="PLDc"/>
    <property type="match status" value="2"/>
</dbReference>
<evidence type="ECO:0000313" key="2">
    <source>
        <dbReference type="EMBL" id="MBA8889878.1"/>
    </source>
</evidence>
<evidence type="ECO:0000259" key="1">
    <source>
        <dbReference type="PROSITE" id="PS50035"/>
    </source>
</evidence>
<feature type="domain" description="PLD phosphodiesterase" evidence="1">
    <location>
        <begin position="422"/>
        <end position="449"/>
    </location>
</feature>
<dbReference type="CDD" id="cd09111">
    <property type="entry name" value="PLDc_ymdC_like_1"/>
    <property type="match status" value="1"/>
</dbReference>
<dbReference type="InterPro" id="IPR001736">
    <property type="entry name" value="PLipase_D/transphosphatidylase"/>
</dbReference>
<dbReference type="PROSITE" id="PS51257">
    <property type="entry name" value="PROKAR_LIPOPROTEIN"/>
    <property type="match status" value="1"/>
</dbReference>
<dbReference type="GO" id="GO:0032049">
    <property type="term" value="P:cardiolipin biosynthetic process"/>
    <property type="evidence" value="ECO:0007669"/>
    <property type="project" value="UniProtKB-ARBA"/>
</dbReference>
<feature type="domain" description="PLD phosphodiesterase" evidence="1">
    <location>
        <begin position="180"/>
        <end position="207"/>
    </location>
</feature>
<name>A0A839F8K2_9GAMM</name>
<dbReference type="CDD" id="cd09113">
    <property type="entry name" value="PLDc_ymdC_like_2"/>
    <property type="match status" value="1"/>
</dbReference>
<comment type="caution">
    <text evidence="2">The sequence shown here is derived from an EMBL/GenBank/DDBJ whole genome shotgun (WGS) entry which is preliminary data.</text>
</comment>
<dbReference type="GO" id="GO:0030572">
    <property type="term" value="F:phosphatidyltransferase activity"/>
    <property type="evidence" value="ECO:0007669"/>
    <property type="project" value="UniProtKB-ARBA"/>
</dbReference>
<dbReference type="EMBL" id="JACGXL010000008">
    <property type="protein sequence ID" value="MBA8889878.1"/>
    <property type="molecule type" value="Genomic_DNA"/>
</dbReference>
<dbReference type="PROSITE" id="PS50035">
    <property type="entry name" value="PLD"/>
    <property type="match status" value="2"/>
</dbReference>
<keyword evidence="2" id="KW-0808">Transferase</keyword>
<evidence type="ECO:0000313" key="3">
    <source>
        <dbReference type="Proteomes" id="UP000550401"/>
    </source>
</evidence>
<protein>
    <submittedName>
        <fullName evidence="2">Putative cardiolipin synthase</fullName>
        <ecNumber evidence="2">2.7.8.-</ecNumber>
    </submittedName>
</protein>